<dbReference type="InterPro" id="IPR011089">
    <property type="entry name" value="GmrSD_C"/>
</dbReference>
<dbReference type="AlphaFoldDB" id="A0A378WUR6"/>
<gene>
    <name evidence="3" type="ORF">NCTC12229_02091</name>
</gene>
<feature type="domain" description="GmrSD restriction endonucleases C-terminal" evidence="2">
    <location>
        <begin position="434"/>
        <end position="568"/>
    </location>
</feature>
<dbReference type="RefSeq" id="WP_115134671.1">
    <property type="nucleotide sequence ID" value="NZ_UGRS01000002.1"/>
</dbReference>
<evidence type="ECO:0000313" key="3">
    <source>
        <dbReference type="EMBL" id="SUA44592.1"/>
    </source>
</evidence>
<proteinExistence type="predicted"/>
<evidence type="ECO:0000259" key="1">
    <source>
        <dbReference type="Pfam" id="PF03235"/>
    </source>
</evidence>
<dbReference type="Pfam" id="PF07510">
    <property type="entry name" value="GmrSD_C"/>
    <property type="match status" value="1"/>
</dbReference>
<organism evidence="3 4">
    <name type="scientific">Neisseria zoodegmatis</name>
    <dbReference type="NCBI Taxonomy" id="326523"/>
    <lineage>
        <taxon>Bacteria</taxon>
        <taxon>Pseudomonadati</taxon>
        <taxon>Pseudomonadota</taxon>
        <taxon>Betaproteobacteria</taxon>
        <taxon>Neisseriales</taxon>
        <taxon>Neisseriaceae</taxon>
        <taxon>Neisseria</taxon>
    </lineage>
</organism>
<reference evidence="3 4" key="1">
    <citation type="submission" date="2018-06" db="EMBL/GenBank/DDBJ databases">
        <authorList>
            <consortium name="Pathogen Informatics"/>
            <person name="Doyle S."/>
        </authorList>
    </citation>
    <scope>NUCLEOTIDE SEQUENCE [LARGE SCALE GENOMIC DNA]</scope>
    <source>
        <strain evidence="3 4">NCTC12229</strain>
    </source>
</reference>
<dbReference type="InterPro" id="IPR004919">
    <property type="entry name" value="GmrSD_N"/>
</dbReference>
<evidence type="ECO:0000259" key="2">
    <source>
        <dbReference type="Pfam" id="PF07510"/>
    </source>
</evidence>
<dbReference type="PANTHER" id="PTHR35149">
    <property type="entry name" value="SLL5132 PROTEIN"/>
    <property type="match status" value="1"/>
</dbReference>
<dbReference type="EMBL" id="UGRS01000002">
    <property type="protein sequence ID" value="SUA44592.1"/>
    <property type="molecule type" value="Genomic_DNA"/>
</dbReference>
<dbReference type="OrthoDB" id="3654724at2"/>
<name>A0A378WUR6_9NEIS</name>
<dbReference type="PANTHER" id="PTHR35149:SF2">
    <property type="entry name" value="DUF262 DOMAIN-CONTAINING PROTEIN"/>
    <property type="match status" value="1"/>
</dbReference>
<evidence type="ECO:0000313" key="4">
    <source>
        <dbReference type="Proteomes" id="UP000254055"/>
    </source>
</evidence>
<sequence>MEKMDVYARGMSFSEIVKQGLFVIPDYQRPFDWGDDEILEFFDDIERSSGKERYFIGHMVFENSKDKRLYIIDGQQRFTTITILLCVIRDIFHLIHNEDDLRDGINNKYIFGRDDDNKLFTILETDVPYPMFQDYIQSPPEEDYSKKEKLIDANNLREITPKTSGEFKILRAYSLFYKNLKDKSLEELKEFRDSVLGLEIVFVSVKERVNAHSIFMTLNAKGKDLTFVDLIKNDIFSRYKNPPARPKFLEETWKEIASNLGQNSEDFFLSFWKSKYTMHMNSEKIYKNYTLQAKDNNFSVKDFVQEILKDSRIYSKISLPQKVDWEDKNIPDKIKIFHHLHNIIKVFNIELSQPFLLSLLRSYEDNKVSLKFVLSSLNVLEKFFFVNNGVCANGLAGFNKIFPSYAIKLSKCNGKQDSHAILKEFQKYLNDKMPTIEDFRAKFNERVYYFKDTKKEKDISAKKFVHYCLEKLERKKQFGNVNFNNLSIEHLHPVSKLNNEFTENIIKKIGNLVLLDANINSKIGNKEYICKRDYILKNNTLITTNETIQTHEQWEVLNIENRNTDLIEKLYNV</sequence>
<dbReference type="Proteomes" id="UP000254055">
    <property type="component" value="Unassembled WGS sequence"/>
</dbReference>
<dbReference type="Pfam" id="PF03235">
    <property type="entry name" value="GmrSD_N"/>
    <property type="match status" value="1"/>
</dbReference>
<accession>A0A378WUR6</accession>
<protein>
    <submittedName>
        <fullName evidence="3">Uncharacterized conserved protein</fullName>
    </submittedName>
</protein>
<feature type="domain" description="GmrSD restriction endonucleases N-terminal" evidence="1">
    <location>
        <begin position="17"/>
        <end position="236"/>
    </location>
</feature>